<keyword evidence="11 15" id="KW-1133">Transmembrane helix</keyword>
<evidence type="ECO:0000256" key="1">
    <source>
        <dbReference type="ARBA" id="ARBA00004429"/>
    </source>
</evidence>
<evidence type="ECO:0000256" key="14">
    <source>
        <dbReference type="ARBA" id="ARBA00045720"/>
    </source>
</evidence>
<feature type="transmembrane region" description="Helical" evidence="15">
    <location>
        <begin position="20"/>
        <end position="51"/>
    </location>
</feature>
<dbReference type="InterPro" id="IPR003457">
    <property type="entry name" value="Transprt_MerT"/>
</dbReference>
<evidence type="ECO:0000256" key="2">
    <source>
        <dbReference type="ARBA" id="ARBA00008224"/>
    </source>
</evidence>
<comment type="subcellular location">
    <subcellularLocation>
        <location evidence="1">Cell inner membrane</location>
        <topology evidence="1">Multi-pass membrane protein</topology>
    </subcellularLocation>
</comment>
<keyword evidence="9" id="KW-0479">Metal-binding</keyword>
<evidence type="ECO:0000256" key="10">
    <source>
        <dbReference type="ARBA" id="ARBA00022914"/>
    </source>
</evidence>
<evidence type="ECO:0000256" key="4">
    <source>
        <dbReference type="ARBA" id="ARBA00022448"/>
    </source>
</evidence>
<keyword evidence="6" id="KW-1003">Cell membrane</keyword>
<keyword evidence="4" id="KW-0813">Transport</keyword>
<evidence type="ECO:0000256" key="3">
    <source>
        <dbReference type="ARBA" id="ARBA00017053"/>
    </source>
</evidence>
<accession>A0A418YR32</accession>
<keyword evidence="5" id="KW-0475">Mercuric resistance</keyword>
<keyword evidence="8 15" id="KW-0812">Transmembrane</keyword>
<evidence type="ECO:0000313" key="17">
    <source>
        <dbReference type="Proteomes" id="UP000283469"/>
    </source>
</evidence>
<dbReference type="Pfam" id="PF02411">
    <property type="entry name" value="MerT"/>
    <property type="match status" value="1"/>
</dbReference>
<feature type="transmembrane region" description="Helical" evidence="15">
    <location>
        <begin position="63"/>
        <end position="80"/>
    </location>
</feature>
<comment type="function">
    <text evidence="14">Involved in mercury resistance. Probably transfers a mercuric ion from the periplasmic Hg(2+)-binding protein MerP to the cytoplasmic mercuric reductase MerA.</text>
</comment>
<proteinExistence type="inferred from homology"/>
<evidence type="ECO:0000256" key="5">
    <source>
        <dbReference type="ARBA" id="ARBA00022466"/>
    </source>
</evidence>
<dbReference type="GO" id="GO:0005886">
    <property type="term" value="C:plasma membrane"/>
    <property type="evidence" value="ECO:0007669"/>
    <property type="project" value="UniProtKB-SubCell"/>
</dbReference>
<dbReference type="OrthoDB" id="7274951at2"/>
<dbReference type="EMBL" id="QVRA01000012">
    <property type="protein sequence ID" value="RJG53984.1"/>
    <property type="molecule type" value="Genomic_DNA"/>
</dbReference>
<evidence type="ECO:0000256" key="8">
    <source>
        <dbReference type="ARBA" id="ARBA00022692"/>
    </source>
</evidence>
<gene>
    <name evidence="16" type="ORF">D0Z70_14545</name>
</gene>
<dbReference type="Proteomes" id="UP000283469">
    <property type="component" value="Unassembled WGS sequence"/>
</dbReference>
<keyword evidence="7" id="KW-0997">Cell inner membrane</keyword>
<keyword evidence="12 15" id="KW-0472">Membrane</keyword>
<sequence>MSEPPSSAGVPKGLGSASLTFGGIAAAFGVASCCGLPIVLASLGIGSAWLVGIAMATQPYRDPLLAIGALCLLGGATLLLRQQIAATRCGPGDTCTPLSMRRATLVGLLIGTVLLWLGYHYV</sequence>
<evidence type="ECO:0000256" key="7">
    <source>
        <dbReference type="ARBA" id="ARBA00022519"/>
    </source>
</evidence>
<reference evidence="16 17" key="1">
    <citation type="submission" date="2018-08" db="EMBL/GenBank/DDBJ databases">
        <title>Sphingobium sp. EO9.</title>
        <authorList>
            <person name="Park Y."/>
            <person name="Kim K.H."/>
            <person name="Jeon C.O."/>
        </authorList>
    </citation>
    <scope>NUCLEOTIDE SEQUENCE [LARGE SCALE GENOMIC DNA]</scope>
    <source>
        <strain evidence="16 17">EO9</strain>
    </source>
</reference>
<evidence type="ECO:0000256" key="12">
    <source>
        <dbReference type="ARBA" id="ARBA00023136"/>
    </source>
</evidence>
<evidence type="ECO:0000256" key="13">
    <source>
        <dbReference type="ARBA" id="ARBA00030934"/>
    </source>
</evidence>
<evidence type="ECO:0000313" key="16">
    <source>
        <dbReference type="EMBL" id="RJG53984.1"/>
    </source>
</evidence>
<comment type="caution">
    <text evidence="16">The sequence shown here is derived from an EMBL/GenBank/DDBJ whole genome shotgun (WGS) entry which is preliminary data.</text>
</comment>
<dbReference type="GO" id="GO:0046872">
    <property type="term" value="F:metal ion binding"/>
    <property type="evidence" value="ECO:0007669"/>
    <property type="project" value="UniProtKB-KW"/>
</dbReference>
<comment type="similarity">
    <text evidence="2">Belongs to the MerT family.</text>
</comment>
<feature type="transmembrane region" description="Helical" evidence="15">
    <location>
        <begin position="100"/>
        <end position="119"/>
    </location>
</feature>
<evidence type="ECO:0000256" key="15">
    <source>
        <dbReference type="SAM" id="Phobius"/>
    </source>
</evidence>
<dbReference type="AlphaFoldDB" id="A0A418YR32"/>
<dbReference type="RefSeq" id="WP_119747628.1">
    <property type="nucleotide sequence ID" value="NZ_QVRA01000012.1"/>
</dbReference>
<protein>
    <recommendedName>
        <fullName evidence="3">Mercuric transport protein MerT</fullName>
    </recommendedName>
    <alternativeName>
        <fullName evidence="13">Mercury ion transport protein</fullName>
    </alternativeName>
</protein>
<keyword evidence="10" id="KW-0476">Mercury</keyword>
<organism evidence="16 17">
    <name type="scientific">Sphingobium terrigena</name>
    <dbReference type="NCBI Taxonomy" id="2304063"/>
    <lineage>
        <taxon>Bacteria</taxon>
        <taxon>Pseudomonadati</taxon>
        <taxon>Pseudomonadota</taxon>
        <taxon>Alphaproteobacteria</taxon>
        <taxon>Sphingomonadales</taxon>
        <taxon>Sphingomonadaceae</taxon>
        <taxon>Sphingobium</taxon>
    </lineage>
</organism>
<name>A0A418YR32_9SPHN</name>
<keyword evidence="17" id="KW-1185">Reference proteome</keyword>
<dbReference type="GO" id="GO:0015097">
    <property type="term" value="F:mercury ion transmembrane transporter activity"/>
    <property type="evidence" value="ECO:0007669"/>
    <property type="project" value="InterPro"/>
</dbReference>
<evidence type="ECO:0000256" key="11">
    <source>
        <dbReference type="ARBA" id="ARBA00022989"/>
    </source>
</evidence>
<evidence type="ECO:0000256" key="9">
    <source>
        <dbReference type="ARBA" id="ARBA00022723"/>
    </source>
</evidence>
<evidence type="ECO:0000256" key="6">
    <source>
        <dbReference type="ARBA" id="ARBA00022475"/>
    </source>
</evidence>